<dbReference type="EMBL" id="VTZN01000105">
    <property type="protein sequence ID" value="KAA1249198.1"/>
    <property type="molecule type" value="Genomic_DNA"/>
</dbReference>
<evidence type="ECO:0000256" key="1">
    <source>
        <dbReference type="SAM" id="Phobius"/>
    </source>
</evidence>
<keyword evidence="1" id="KW-1133">Transmembrane helix</keyword>
<dbReference type="Proteomes" id="UP000324701">
    <property type="component" value="Unassembled WGS sequence"/>
</dbReference>
<dbReference type="RefSeq" id="WP_149654967.1">
    <property type="nucleotide sequence ID" value="NZ_VTZN01000105.1"/>
</dbReference>
<keyword evidence="1" id="KW-0812">Transmembrane</keyword>
<name>A0A5B1BKK2_MYCSI</name>
<evidence type="ECO:0000313" key="2">
    <source>
        <dbReference type="EMBL" id="KAA1249198.1"/>
    </source>
</evidence>
<organism evidence="2 3">
    <name type="scientific">Mycobacterium simiae</name>
    <name type="common">Mycobacterium habana</name>
    <dbReference type="NCBI Taxonomy" id="1784"/>
    <lineage>
        <taxon>Bacteria</taxon>
        <taxon>Bacillati</taxon>
        <taxon>Actinomycetota</taxon>
        <taxon>Actinomycetes</taxon>
        <taxon>Mycobacteriales</taxon>
        <taxon>Mycobacteriaceae</taxon>
        <taxon>Mycobacterium</taxon>
        <taxon>Mycobacterium simiae complex</taxon>
    </lineage>
</organism>
<proteinExistence type="predicted"/>
<accession>A0A5B1BKK2</accession>
<gene>
    <name evidence="2" type="ORF">F0Q45_16525</name>
</gene>
<protein>
    <submittedName>
        <fullName evidence="2">Uncharacterized protein</fullName>
    </submittedName>
</protein>
<reference evidence="2 3" key="1">
    <citation type="submission" date="2019-09" db="EMBL/GenBank/DDBJ databases">
        <title>Report of infection by Mycobacterium simiae a patient suffering from pulmonary tuberculosis.</title>
        <authorList>
            <person name="Mohanty P.S."/>
            <person name="Bansal A.K."/>
            <person name="Singh H."/>
            <person name="Sharma S."/>
            <person name="Patil S.A."/>
            <person name="Upadhaya P."/>
            <person name="Singh P.K."/>
            <person name="Kumar D."/>
            <person name="Kumar S."/>
            <person name="Singh R.K."/>
            <person name="Chaudhary B."/>
        </authorList>
    </citation>
    <scope>NUCLEOTIDE SEQUENCE [LARGE SCALE GENOMIC DNA]</scope>
    <source>
        <strain evidence="2 3">JAL-560-SIM</strain>
    </source>
</reference>
<keyword evidence="3" id="KW-1185">Reference proteome</keyword>
<evidence type="ECO:0000313" key="3">
    <source>
        <dbReference type="Proteomes" id="UP000324701"/>
    </source>
</evidence>
<feature type="transmembrane region" description="Helical" evidence="1">
    <location>
        <begin position="20"/>
        <end position="40"/>
    </location>
</feature>
<comment type="caution">
    <text evidence="2">The sequence shown here is derived from an EMBL/GenBank/DDBJ whole genome shotgun (WGS) entry which is preliminary data.</text>
</comment>
<keyword evidence="1" id="KW-0472">Membrane</keyword>
<dbReference type="AlphaFoldDB" id="A0A5B1BKK2"/>
<sequence length="63" mass="6745">MLHGLVAPLSAVAPANAEYYGAFLGIAVTIAGDGAGWLTVRRWLPMIRSSQYTHRILAFIAGM</sequence>